<sequence>MGSKTSRKREMSKKDNKTFGLVIFSLLCVLIFYPPFFRGLFFPRATLITHILSFSLFLSYLIYKRLQDEKIELTSVFDYIGLLLIIAYALPIIFGQWANLRDAIGELLRYINVFVVYLMVKDFAKEEKYKKAILNTLVASGVAVSLIGLLAAFGYFSLADAVLGNRISSTFQYPNTLAAFTMTLFFIAFYLLNESNKTWQKTLYSVSGFIMFFTFIFTFSRGAWLLFPIFALAFIILLPGKARINGILYLIIVGVPSLIAMQPFTTILSNDGASLKGLLIFIASLGLFTILFNVIEYIKNKLADTHYKYIYIFLGGTALVAAAFIVAALNITQPLVLDNTAVKENIYNQIIRPIANVMPNESYVLNFNVDGINNDENNWPWQVTVASINDKNERSTIIQRRGEANESGEILLDIETLEDTSGIAVYFTVLYPNTKATFYDAALYSSIGEKLQEIKLSYKYIPEAIVYRIHSISIAEHSSTTRITYYKDGIEIFKNHPIIGAGGGAWKSLYPKYQSEPYNTTEAHNYFIQTMVEVGTLGLFLLITLLLTLLYYLYFAVKNKQFLSMTVIIATLSLFAHSFLDFNFSFLSIMLTVWVIIGCLDTKESIKFAKKEVKIPAVLVSIFVLPLLILSISLYSGQRNGDLAINDINSGNVIEAQEHFQRAVKRDPFRETYRLDLANILTNVGIQKNDNQLLEEAKSHYSKAIKHAPYNNIAYAGATNYYLMTGDFEKAFNLIDKILINAPLREDTYEFKLNSYLAVGNFYMENGLKHLGEEMYEKALEVIDNITDVNKTSKKPIYITNNSLQPINRTKYFLNSSDDMLKLQNLNNIAYISYFNIDIVGNNIPEGWRLWNTPNHEKNTTVVASGMEINNIEGQRRGIFSYDFSLQPNTQYTVELELSDNSIIENARVWIYSRSGETLLQHRQDSLEDYTTSFEFTTAEDIEPGNQYFIIEHKGISNGLIIINSIQILQQDYN</sequence>
<feature type="transmembrane region" description="Helical" evidence="5">
    <location>
        <begin position="534"/>
        <end position="555"/>
    </location>
</feature>
<protein>
    <submittedName>
        <fullName evidence="7">O-Antigen ligase</fullName>
    </submittedName>
</protein>
<feature type="transmembrane region" description="Helical" evidence="5">
    <location>
        <begin position="223"/>
        <end position="240"/>
    </location>
</feature>
<dbReference type="OrthoDB" id="1808577at2"/>
<keyword evidence="4 5" id="KW-0472">Membrane</keyword>
<evidence type="ECO:0000256" key="1">
    <source>
        <dbReference type="ARBA" id="ARBA00004141"/>
    </source>
</evidence>
<dbReference type="AlphaFoldDB" id="A0A1G5AHZ4"/>
<dbReference type="Proteomes" id="UP000198636">
    <property type="component" value="Unassembled WGS sequence"/>
</dbReference>
<reference evidence="7 8" key="1">
    <citation type="submission" date="2016-10" db="EMBL/GenBank/DDBJ databases">
        <authorList>
            <person name="de Groot N.N."/>
        </authorList>
    </citation>
    <scope>NUCLEOTIDE SEQUENCE [LARGE SCALE GENOMIC DNA]</scope>
    <source>
        <strain evidence="7 8">DSM 18978</strain>
    </source>
</reference>
<evidence type="ECO:0000259" key="6">
    <source>
        <dbReference type="Pfam" id="PF04932"/>
    </source>
</evidence>
<evidence type="ECO:0000256" key="2">
    <source>
        <dbReference type="ARBA" id="ARBA00022692"/>
    </source>
</evidence>
<dbReference type="Gene3D" id="1.25.40.10">
    <property type="entry name" value="Tetratricopeptide repeat domain"/>
    <property type="match status" value="1"/>
</dbReference>
<feature type="transmembrane region" description="Helical" evidence="5">
    <location>
        <begin position="75"/>
        <end position="97"/>
    </location>
</feature>
<feature type="transmembrane region" description="Helical" evidence="5">
    <location>
        <begin position="586"/>
        <end position="603"/>
    </location>
</feature>
<dbReference type="STRING" id="1120976.SAMN03080606_00145"/>
<accession>A0A1G5AHZ4</accession>
<keyword evidence="2 5" id="KW-0812">Transmembrane</keyword>
<evidence type="ECO:0000256" key="3">
    <source>
        <dbReference type="ARBA" id="ARBA00022989"/>
    </source>
</evidence>
<dbReference type="PANTHER" id="PTHR37422">
    <property type="entry name" value="TEICHURONIC ACID BIOSYNTHESIS PROTEIN TUAE"/>
    <property type="match status" value="1"/>
</dbReference>
<dbReference type="Pfam" id="PF04932">
    <property type="entry name" value="Wzy_C"/>
    <property type="match status" value="1"/>
</dbReference>
<feature type="transmembrane region" description="Helical" evidence="5">
    <location>
        <begin position="277"/>
        <end position="298"/>
    </location>
</feature>
<dbReference type="SUPFAM" id="SSF48452">
    <property type="entry name" value="TPR-like"/>
    <property type="match status" value="1"/>
</dbReference>
<dbReference type="InterPro" id="IPR011990">
    <property type="entry name" value="TPR-like_helical_dom_sf"/>
</dbReference>
<feature type="transmembrane region" description="Helical" evidence="5">
    <location>
        <begin position="176"/>
        <end position="192"/>
    </location>
</feature>
<feature type="transmembrane region" description="Helical" evidence="5">
    <location>
        <begin position="562"/>
        <end position="580"/>
    </location>
</feature>
<dbReference type="InterPro" id="IPR007016">
    <property type="entry name" value="O-antigen_ligase-rel_domated"/>
</dbReference>
<dbReference type="InterPro" id="IPR019734">
    <property type="entry name" value="TPR_rpt"/>
</dbReference>
<feature type="transmembrane region" description="Helical" evidence="5">
    <location>
        <begin position="103"/>
        <end position="120"/>
    </location>
</feature>
<dbReference type="InterPro" id="IPR051533">
    <property type="entry name" value="WaaL-like"/>
</dbReference>
<comment type="subcellular location">
    <subcellularLocation>
        <location evidence="1">Membrane</location>
        <topology evidence="1">Multi-pass membrane protein</topology>
    </subcellularLocation>
</comment>
<name>A0A1G5AHZ4_9FIRM</name>
<feature type="transmembrane region" description="Helical" evidence="5">
    <location>
        <begin position="247"/>
        <end position="265"/>
    </location>
</feature>
<feature type="transmembrane region" description="Helical" evidence="5">
    <location>
        <begin position="47"/>
        <end position="63"/>
    </location>
</feature>
<evidence type="ECO:0000256" key="4">
    <source>
        <dbReference type="ARBA" id="ARBA00023136"/>
    </source>
</evidence>
<feature type="transmembrane region" description="Helical" evidence="5">
    <location>
        <begin position="21"/>
        <end position="41"/>
    </location>
</feature>
<feature type="transmembrane region" description="Helical" evidence="5">
    <location>
        <begin position="615"/>
        <end position="635"/>
    </location>
</feature>
<dbReference type="GO" id="GO:0016020">
    <property type="term" value="C:membrane"/>
    <property type="evidence" value="ECO:0007669"/>
    <property type="project" value="UniProtKB-SubCell"/>
</dbReference>
<organism evidence="7 8">
    <name type="scientific">Alkaliphilus peptidifermentans DSM 18978</name>
    <dbReference type="NCBI Taxonomy" id="1120976"/>
    <lineage>
        <taxon>Bacteria</taxon>
        <taxon>Bacillati</taxon>
        <taxon>Bacillota</taxon>
        <taxon>Clostridia</taxon>
        <taxon>Peptostreptococcales</taxon>
        <taxon>Natronincolaceae</taxon>
        <taxon>Alkaliphilus</taxon>
    </lineage>
</organism>
<dbReference type="PANTHER" id="PTHR37422:SF23">
    <property type="entry name" value="TEICHURONIC ACID BIOSYNTHESIS PROTEIN TUAE"/>
    <property type="match status" value="1"/>
</dbReference>
<dbReference type="GO" id="GO:0016874">
    <property type="term" value="F:ligase activity"/>
    <property type="evidence" value="ECO:0007669"/>
    <property type="project" value="UniProtKB-KW"/>
</dbReference>
<feature type="domain" description="O-antigen ligase-related" evidence="6">
    <location>
        <begin position="469"/>
        <end position="543"/>
    </location>
</feature>
<dbReference type="SMART" id="SM00028">
    <property type="entry name" value="TPR"/>
    <property type="match status" value="2"/>
</dbReference>
<evidence type="ECO:0000256" key="5">
    <source>
        <dbReference type="SAM" id="Phobius"/>
    </source>
</evidence>
<keyword evidence="3 5" id="KW-1133">Transmembrane helix</keyword>
<feature type="transmembrane region" description="Helical" evidence="5">
    <location>
        <begin position="132"/>
        <end position="156"/>
    </location>
</feature>
<evidence type="ECO:0000313" key="7">
    <source>
        <dbReference type="EMBL" id="SCX77514.1"/>
    </source>
</evidence>
<keyword evidence="7" id="KW-0436">Ligase</keyword>
<keyword evidence="8" id="KW-1185">Reference proteome</keyword>
<proteinExistence type="predicted"/>
<gene>
    <name evidence="7" type="ORF">SAMN03080606_00145</name>
</gene>
<dbReference type="EMBL" id="FMUS01000001">
    <property type="protein sequence ID" value="SCX77514.1"/>
    <property type="molecule type" value="Genomic_DNA"/>
</dbReference>
<feature type="transmembrane region" description="Helical" evidence="5">
    <location>
        <begin position="310"/>
        <end position="329"/>
    </location>
</feature>
<evidence type="ECO:0000313" key="8">
    <source>
        <dbReference type="Proteomes" id="UP000198636"/>
    </source>
</evidence>
<dbReference type="RefSeq" id="WP_091538801.1">
    <property type="nucleotide sequence ID" value="NZ_FMUS01000001.1"/>
</dbReference>
<feature type="transmembrane region" description="Helical" evidence="5">
    <location>
        <begin position="199"/>
        <end position="217"/>
    </location>
</feature>